<evidence type="ECO:0000256" key="5">
    <source>
        <dbReference type="ARBA" id="ARBA00022692"/>
    </source>
</evidence>
<evidence type="ECO:0000313" key="11">
    <source>
        <dbReference type="Proteomes" id="UP000054270"/>
    </source>
</evidence>
<sequence length="618" mass="69406">MPRENSLDESETRSLTPDLDEQETPNIEAGSPTYSRAPEHNGHPLDLARVMSAQSKKSLHSRLSRAHPSAATHPTKASGWPHLPPKDRFRAVVRKVMSLHRGATLLSAANVGAEPGIDPRRPAVDAAYRHIQQDSEIEIVDYSAVRSTSRRMGNAEFVEFMNVGSGAPPPREAWVKVRWINIGGVSWDVIKALAIKYQLHPLALEDVFHGHSGNRSKADYYSKHLFLRVLCHELLPEDASDGPPSFTDAPRSSSPEPIREFTPEYDEKEDSEDIIKNGGVPSPIASLRKRQTLGRTPILPTTRGDVAPPYSKTAAPRLSILAAKDANLRAQSTARKEDEAAVRTLKKGSRVDVAVSPMYFFLFRDGTVISIRPTPNLDLTLPIAARLKSRDTVLRKSADPSLLVHSLLDLIVDKAIQVIDQYHVKIHKFERQILLQPNMGTVRELHILSGDLILHKRTLDPIKTMIYALRRYDVDRCAALIDSSDPANENVKVVGFMSHKAKIYLADAYDHMEYILTSLDMFAGIADNLINYSFNVASYEMNEVMRKLTIVTIIFLPLTVLTGYFGMNFVNMWSLRRSDLFFWELALPILVLVVPVALMADLKKMWHYIQKRRNIRAV</sequence>
<dbReference type="AlphaFoldDB" id="A0A0D2PBZ8"/>
<dbReference type="InterPro" id="IPR045863">
    <property type="entry name" value="CorA_TM1_TM2"/>
</dbReference>
<feature type="transmembrane region" description="Helical" evidence="9">
    <location>
        <begin position="548"/>
        <end position="569"/>
    </location>
</feature>
<dbReference type="OrthoDB" id="165352at2759"/>
<organism evidence="10 11">
    <name type="scientific">Hypholoma sublateritium (strain FD-334 SS-4)</name>
    <dbReference type="NCBI Taxonomy" id="945553"/>
    <lineage>
        <taxon>Eukaryota</taxon>
        <taxon>Fungi</taxon>
        <taxon>Dikarya</taxon>
        <taxon>Basidiomycota</taxon>
        <taxon>Agaricomycotina</taxon>
        <taxon>Agaricomycetes</taxon>
        <taxon>Agaricomycetidae</taxon>
        <taxon>Agaricales</taxon>
        <taxon>Agaricineae</taxon>
        <taxon>Strophariaceae</taxon>
        <taxon>Hypholoma</taxon>
    </lineage>
</organism>
<feature type="compositionally biased region" description="Acidic residues" evidence="8">
    <location>
        <begin position="263"/>
        <end position="272"/>
    </location>
</feature>
<keyword evidence="7 9" id="KW-0472">Membrane</keyword>
<dbReference type="InterPro" id="IPR045861">
    <property type="entry name" value="CorA_cytoplasmic_dom"/>
</dbReference>
<dbReference type="GO" id="GO:0015087">
    <property type="term" value="F:cobalt ion transmembrane transporter activity"/>
    <property type="evidence" value="ECO:0007669"/>
    <property type="project" value="TreeGrafter"/>
</dbReference>
<evidence type="ECO:0000256" key="4">
    <source>
        <dbReference type="ARBA" id="ARBA00022475"/>
    </source>
</evidence>
<proteinExistence type="inferred from homology"/>
<evidence type="ECO:0000256" key="6">
    <source>
        <dbReference type="ARBA" id="ARBA00022989"/>
    </source>
</evidence>
<evidence type="ECO:0000313" key="10">
    <source>
        <dbReference type="EMBL" id="KJA28389.1"/>
    </source>
</evidence>
<dbReference type="InterPro" id="IPR002523">
    <property type="entry name" value="MgTranspt_CorA/ZnTranspt_ZntB"/>
</dbReference>
<keyword evidence="4" id="KW-1003">Cell membrane</keyword>
<comment type="similarity">
    <text evidence="2">Belongs to the CorA metal ion transporter (MIT) (TC 1.A.35) family.</text>
</comment>
<dbReference type="Gene3D" id="1.20.58.340">
    <property type="entry name" value="Magnesium transport protein CorA, transmembrane region"/>
    <property type="match status" value="2"/>
</dbReference>
<keyword evidence="6 9" id="KW-1133">Transmembrane helix</keyword>
<dbReference type="GO" id="GO:0000287">
    <property type="term" value="F:magnesium ion binding"/>
    <property type="evidence" value="ECO:0007669"/>
    <property type="project" value="TreeGrafter"/>
</dbReference>
<evidence type="ECO:0000256" key="7">
    <source>
        <dbReference type="ARBA" id="ARBA00023136"/>
    </source>
</evidence>
<feature type="transmembrane region" description="Helical" evidence="9">
    <location>
        <begin position="581"/>
        <end position="602"/>
    </location>
</feature>
<dbReference type="Gene3D" id="3.30.460.20">
    <property type="entry name" value="CorA soluble domain-like"/>
    <property type="match status" value="1"/>
</dbReference>
<feature type="region of interest" description="Disordered" evidence="8">
    <location>
        <begin position="239"/>
        <end position="281"/>
    </location>
</feature>
<dbReference type="PANTHER" id="PTHR46494">
    <property type="entry name" value="CORA FAMILY METAL ION TRANSPORTER (EUROFUNG)"/>
    <property type="match status" value="1"/>
</dbReference>
<gene>
    <name evidence="10" type="ORF">HYPSUDRAFT_698333</name>
</gene>
<dbReference type="GO" id="GO:0050897">
    <property type="term" value="F:cobalt ion binding"/>
    <property type="evidence" value="ECO:0007669"/>
    <property type="project" value="TreeGrafter"/>
</dbReference>
<dbReference type="GO" id="GO:0015095">
    <property type="term" value="F:magnesium ion transmembrane transporter activity"/>
    <property type="evidence" value="ECO:0007669"/>
    <property type="project" value="TreeGrafter"/>
</dbReference>
<dbReference type="SUPFAM" id="SSF143865">
    <property type="entry name" value="CorA soluble domain-like"/>
    <property type="match status" value="1"/>
</dbReference>
<protein>
    <recommendedName>
        <fullName evidence="12">Magnesium transport protein CorA</fullName>
    </recommendedName>
</protein>
<keyword evidence="11" id="KW-1185">Reference proteome</keyword>
<dbReference type="GO" id="GO:0005886">
    <property type="term" value="C:plasma membrane"/>
    <property type="evidence" value="ECO:0007669"/>
    <property type="project" value="UniProtKB-SubCell"/>
</dbReference>
<name>A0A0D2PBZ8_HYPSF</name>
<feature type="compositionally biased region" description="Basic and acidic residues" evidence="8">
    <location>
        <begin position="1"/>
        <end position="12"/>
    </location>
</feature>
<keyword evidence="5 9" id="KW-0812">Transmembrane</keyword>
<evidence type="ECO:0000256" key="9">
    <source>
        <dbReference type="SAM" id="Phobius"/>
    </source>
</evidence>
<evidence type="ECO:0000256" key="8">
    <source>
        <dbReference type="SAM" id="MobiDB-lite"/>
    </source>
</evidence>
<dbReference type="Proteomes" id="UP000054270">
    <property type="component" value="Unassembled WGS sequence"/>
</dbReference>
<keyword evidence="3" id="KW-0813">Transport</keyword>
<comment type="subcellular location">
    <subcellularLocation>
        <location evidence="1">Cell membrane</location>
        <topology evidence="1">Multi-pass membrane protein</topology>
    </subcellularLocation>
</comment>
<feature type="region of interest" description="Disordered" evidence="8">
    <location>
        <begin position="1"/>
        <end position="85"/>
    </location>
</feature>
<dbReference type="EMBL" id="KN817521">
    <property type="protein sequence ID" value="KJA28389.1"/>
    <property type="molecule type" value="Genomic_DNA"/>
</dbReference>
<evidence type="ECO:0000256" key="1">
    <source>
        <dbReference type="ARBA" id="ARBA00004651"/>
    </source>
</evidence>
<dbReference type="STRING" id="945553.A0A0D2PBZ8"/>
<dbReference type="PANTHER" id="PTHR46494:SF1">
    <property type="entry name" value="CORA FAMILY METAL ION TRANSPORTER (EUROFUNG)"/>
    <property type="match status" value="1"/>
</dbReference>
<reference evidence="11" key="1">
    <citation type="submission" date="2014-04" db="EMBL/GenBank/DDBJ databases">
        <title>Evolutionary Origins and Diversification of the Mycorrhizal Mutualists.</title>
        <authorList>
            <consortium name="DOE Joint Genome Institute"/>
            <consortium name="Mycorrhizal Genomics Consortium"/>
            <person name="Kohler A."/>
            <person name="Kuo A."/>
            <person name="Nagy L.G."/>
            <person name="Floudas D."/>
            <person name="Copeland A."/>
            <person name="Barry K.W."/>
            <person name="Cichocki N."/>
            <person name="Veneault-Fourrey C."/>
            <person name="LaButti K."/>
            <person name="Lindquist E.A."/>
            <person name="Lipzen A."/>
            <person name="Lundell T."/>
            <person name="Morin E."/>
            <person name="Murat C."/>
            <person name="Riley R."/>
            <person name="Ohm R."/>
            <person name="Sun H."/>
            <person name="Tunlid A."/>
            <person name="Henrissat B."/>
            <person name="Grigoriev I.V."/>
            <person name="Hibbett D.S."/>
            <person name="Martin F."/>
        </authorList>
    </citation>
    <scope>NUCLEOTIDE SEQUENCE [LARGE SCALE GENOMIC DNA]</scope>
    <source>
        <strain evidence="11">FD-334 SS-4</strain>
    </source>
</reference>
<accession>A0A0D2PBZ8</accession>
<evidence type="ECO:0000256" key="3">
    <source>
        <dbReference type="ARBA" id="ARBA00022448"/>
    </source>
</evidence>
<dbReference type="SUPFAM" id="SSF144083">
    <property type="entry name" value="Magnesium transport protein CorA, transmembrane region"/>
    <property type="match status" value="1"/>
</dbReference>
<evidence type="ECO:0000256" key="2">
    <source>
        <dbReference type="ARBA" id="ARBA00009765"/>
    </source>
</evidence>
<dbReference type="OMA" id="LHIMSGD"/>
<dbReference type="Pfam" id="PF01544">
    <property type="entry name" value="CorA"/>
    <property type="match status" value="1"/>
</dbReference>
<evidence type="ECO:0008006" key="12">
    <source>
        <dbReference type="Google" id="ProtNLM"/>
    </source>
</evidence>